<evidence type="ECO:0000256" key="2">
    <source>
        <dbReference type="SAM" id="Phobius"/>
    </source>
</evidence>
<feature type="transmembrane region" description="Helical" evidence="2">
    <location>
        <begin position="20"/>
        <end position="46"/>
    </location>
</feature>
<gene>
    <name evidence="3" type="ORF">A6E15_05600</name>
</gene>
<dbReference type="Proteomes" id="UP000189370">
    <property type="component" value="Unassembled WGS sequence"/>
</dbReference>
<feature type="compositionally biased region" description="Basic and acidic residues" evidence="1">
    <location>
        <begin position="60"/>
        <end position="75"/>
    </location>
</feature>
<keyword evidence="2" id="KW-0812">Transmembrane</keyword>
<keyword evidence="4" id="KW-1185">Reference proteome</keyword>
<keyword evidence="2" id="KW-1133">Transmembrane helix</keyword>
<reference evidence="4" key="1">
    <citation type="submission" date="2016-04" db="EMBL/GenBank/DDBJ databases">
        <authorList>
            <person name="Chen S.-C."/>
            <person name="Lai M.-C."/>
        </authorList>
    </citation>
    <scope>NUCLEOTIDE SEQUENCE [LARGE SCALE GENOMIC DNA]</scope>
    <source>
        <strain evidence="4">AB14</strain>
    </source>
</reference>
<proteinExistence type="predicted"/>
<organism evidence="3 4">
    <name type="scientific">Natrinema saccharevitans</name>
    <dbReference type="NCBI Taxonomy" id="301967"/>
    <lineage>
        <taxon>Archaea</taxon>
        <taxon>Methanobacteriati</taxon>
        <taxon>Methanobacteriota</taxon>
        <taxon>Stenosarchaea group</taxon>
        <taxon>Halobacteria</taxon>
        <taxon>Halobacteriales</taxon>
        <taxon>Natrialbaceae</taxon>
        <taxon>Natrinema</taxon>
    </lineage>
</organism>
<feature type="compositionally biased region" description="Acidic residues" evidence="1">
    <location>
        <begin position="85"/>
        <end position="105"/>
    </location>
</feature>
<dbReference type="AlphaFoldDB" id="A0A1S8AV03"/>
<dbReference type="Pfam" id="PF24379">
    <property type="entry name" value="DUF7535"/>
    <property type="match status" value="1"/>
</dbReference>
<dbReference type="RefSeq" id="WP_076144588.1">
    <property type="nucleotide sequence ID" value="NZ_LWLN01000001.1"/>
</dbReference>
<dbReference type="InterPro" id="IPR055957">
    <property type="entry name" value="DUF7535"/>
</dbReference>
<evidence type="ECO:0000313" key="3">
    <source>
        <dbReference type="EMBL" id="OLZ40495.1"/>
    </source>
</evidence>
<dbReference type="EMBL" id="LWLN01000001">
    <property type="protein sequence ID" value="OLZ40495.1"/>
    <property type="molecule type" value="Genomic_DNA"/>
</dbReference>
<evidence type="ECO:0000313" key="4">
    <source>
        <dbReference type="Proteomes" id="UP000189370"/>
    </source>
</evidence>
<evidence type="ECO:0000256" key="1">
    <source>
        <dbReference type="SAM" id="MobiDB-lite"/>
    </source>
</evidence>
<feature type="region of interest" description="Disordered" evidence="1">
    <location>
        <begin position="60"/>
        <end position="111"/>
    </location>
</feature>
<sequence length="111" mass="12054">MSVKVSESTGYGPNTQMSLFGYIMAAVLVIVLLPLIPVLIPVWILWKVFVSEEEFGHSFEDWRRDTGRTPDDRAAAAEAESAAADADDAEDDDVADDTESGDETEQATAES</sequence>
<keyword evidence="2" id="KW-0472">Membrane</keyword>
<protein>
    <submittedName>
        <fullName evidence="3">Uncharacterized protein</fullName>
    </submittedName>
</protein>
<name>A0A1S8AV03_9EURY</name>
<comment type="caution">
    <text evidence="3">The sequence shown here is derived from an EMBL/GenBank/DDBJ whole genome shotgun (WGS) entry which is preliminary data.</text>
</comment>
<accession>A0A1S8AV03</accession>